<dbReference type="GO" id="GO:0006086">
    <property type="term" value="P:pyruvate decarboxylation to acetyl-CoA"/>
    <property type="evidence" value="ECO:0007669"/>
    <property type="project" value="TreeGrafter"/>
</dbReference>
<dbReference type="Pfam" id="PF02817">
    <property type="entry name" value="E3_binding"/>
    <property type="match status" value="1"/>
</dbReference>
<evidence type="ECO:0000256" key="7">
    <source>
        <dbReference type="ARBA" id="ARBA00025211"/>
    </source>
</evidence>
<accession>A0A0S4LZA0</accession>
<dbReference type="PANTHER" id="PTHR43178:SF2">
    <property type="entry name" value="DIHYDROLIPOYLLYSINE-RESIDUE ACETYLTRANSFERASE COMPONENT OF PYRUVATE DEHYDROGENASE COMPLEX"/>
    <property type="match status" value="1"/>
</dbReference>
<dbReference type="Proteomes" id="UP000198651">
    <property type="component" value="Chromosome I"/>
</dbReference>
<keyword evidence="6 9" id="KW-0012">Acyltransferase</keyword>
<feature type="compositionally biased region" description="Low complexity" evidence="10">
    <location>
        <begin position="93"/>
        <end position="111"/>
    </location>
</feature>
<dbReference type="Gene3D" id="3.30.559.10">
    <property type="entry name" value="Chloramphenicol acetyltransferase-like domain"/>
    <property type="match status" value="1"/>
</dbReference>
<dbReference type="InterPro" id="IPR001078">
    <property type="entry name" value="2-oxoacid_DH_actylTfrase"/>
</dbReference>
<dbReference type="AlphaFoldDB" id="A0A0S4LZA0"/>
<evidence type="ECO:0000256" key="6">
    <source>
        <dbReference type="ARBA" id="ARBA00023315"/>
    </source>
</evidence>
<keyword evidence="5 9" id="KW-0450">Lipoyl</keyword>
<evidence type="ECO:0000256" key="5">
    <source>
        <dbReference type="ARBA" id="ARBA00022823"/>
    </source>
</evidence>
<dbReference type="EC" id="2.3.1.-" evidence="9"/>
<dbReference type="CDD" id="cd06849">
    <property type="entry name" value="lipoyl_domain"/>
    <property type="match status" value="1"/>
</dbReference>
<dbReference type="GO" id="GO:0004742">
    <property type="term" value="F:dihydrolipoyllysine-residue acetyltransferase activity"/>
    <property type="evidence" value="ECO:0007669"/>
    <property type="project" value="UniProtKB-EC"/>
</dbReference>
<dbReference type="SUPFAM" id="SSF52777">
    <property type="entry name" value="CoA-dependent acyltransferases"/>
    <property type="match status" value="1"/>
</dbReference>
<dbReference type="Pfam" id="PF00364">
    <property type="entry name" value="Biotin_lipoyl"/>
    <property type="match status" value="1"/>
</dbReference>
<dbReference type="STRING" id="1561003.Ark11_0038"/>
<dbReference type="PROSITE" id="PS00189">
    <property type="entry name" value="LIPOYL"/>
    <property type="match status" value="1"/>
</dbReference>
<evidence type="ECO:0000256" key="9">
    <source>
        <dbReference type="RuleBase" id="RU003423"/>
    </source>
</evidence>
<dbReference type="Gene3D" id="4.10.320.10">
    <property type="entry name" value="E3-binding domain"/>
    <property type="match status" value="1"/>
</dbReference>
<name>A0A0S4LZA0_9BURK</name>
<comment type="cofactor">
    <cofactor evidence="1 9">
        <name>(R)-lipoate</name>
        <dbReference type="ChEBI" id="CHEBI:83088"/>
    </cofactor>
</comment>
<evidence type="ECO:0000313" key="13">
    <source>
        <dbReference type="EMBL" id="CUT16899.1"/>
    </source>
</evidence>
<dbReference type="InterPro" id="IPR011053">
    <property type="entry name" value="Single_hybrid_motif"/>
</dbReference>
<comment type="function">
    <text evidence="7">The pyruvate dehydrogenase complex catalyzes the overall conversion of pyruvate to acetyl-CoA and CO(2). It contains multiple copies of three enzymatic components: pyruvate dehydrogenase (E1), dihydrolipoamide acetyltransferase (E2) and lipoamide dehydrogenase (E3).</text>
</comment>
<dbReference type="GO" id="GO:0005737">
    <property type="term" value="C:cytoplasm"/>
    <property type="evidence" value="ECO:0007669"/>
    <property type="project" value="TreeGrafter"/>
</dbReference>
<dbReference type="PROSITE" id="PS50968">
    <property type="entry name" value="BIOTINYL_LIPOYL"/>
    <property type="match status" value="1"/>
</dbReference>
<comment type="catalytic activity">
    <reaction evidence="8">
        <text>N(6)-[(R)-dihydrolipoyl]-L-lysyl-[protein] + acetyl-CoA = N(6)-[(R)-S(8)-acetyldihydrolipoyl]-L-lysyl-[protein] + CoA</text>
        <dbReference type="Rhea" id="RHEA:17017"/>
        <dbReference type="Rhea" id="RHEA-COMP:10475"/>
        <dbReference type="Rhea" id="RHEA-COMP:10478"/>
        <dbReference type="ChEBI" id="CHEBI:57287"/>
        <dbReference type="ChEBI" id="CHEBI:57288"/>
        <dbReference type="ChEBI" id="CHEBI:83100"/>
        <dbReference type="ChEBI" id="CHEBI:83111"/>
        <dbReference type="EC" id="2.3.1.12"/>
    </reaction>
</comment>
<dbReference type="InterPro" id="IPR023213">
    <property type="entry name" value="CAT-like_dom_sf"/>
</dbReference>
<dbReference type="InterPro" id="IPR003016">
    <property type="entry name" value="2-oxoA_DH_lipoyl-BS"/>
</dbReference>
<dbReference type="EMBL" id="LN906597">
    <property type="protein sequence ID" value="CUT16899.1"/>
    <property type="molecule type" value="Genomic_DNA"/>
</dbReference>
<dbReference type="SUPFAM" id="SSF47005">
    <property type="entry name" value="Peripheral subunit-binding domain of 2-oxo acid dehydrogenase complex"/>
    <property type="match status" value="1"/>
</dbReference>
<feature type="domain" description="Lipoyl-binding" evidence="11">
    <location>
        <begin position="4"/>
        <end position="78"/>
    </location>
</feature>
<feature type="region of interest" description="Disordered" evidence="10">
    <location>
        <begin position="75"/>
        <end position="111"/>
    </location>
</feature>
<protein>
    <recommendedName>
        <fullName evidence="9">Dihydrolipoamide acetyltransferase component of pyruvate dehydrogenase complex</fullName>
        <ecNumber evidence="9">2.3.1.-</ecNumber>
    </recommendedName>
</protein>
<dbReference type="PATRIC" id="fig|1561003.3.peg.37"/>
<keyword evidence="4 9" id="KW-0808">Transferase</keyword>
<evidence type="ECO:0000256" key="4">
    <source>
        <dbReference type="ARBA" id="ARBA00022679"/>
    </source>
</evidence>
<evidence type="ECO:0000259" key="11">
    <source>
        <dbReference type="PROSITE" id="PS50968"/>
    </source>
</evidence>
<dbReference type="InterPro" id="IPR050743">
    <property type="entry name" value="2-oxoacid_DH_E2_comp"/>
</dbReference>
<evidence type="ECO:0000256" key="2">
    <source>
        <dbReference type="ARBA" id="ARBA00007317"/>
    </source>
</evidence>
<sequence length="405" mass="44321">MSQTKDIIIPPVGDQKDLPVIELLVTAGDYIVENQSIMVLESDKATIEVPSPVSGIIENISISVGDKVSAGSCIGSVRSSTDDKKSSDTPNKNHSSATTNNTPPTTIMTPTHTSSVNLPHLPYASPAVRKFAREHNVDLIKVNGTGKHGRIVKEDVKSHIGLASSDEKTTSSSQECPGDIRIERSRIQQLSADFLSKNWTTIPHVTTCEDADITELEEFRKHLNQKNKNENIKLTLMSFLVKICAAGLKKFPKMNSSLDGNDLIIKKDYNIGFVVDTPHGLIVPVIKNADRYGIIEISKEIVRLSEKARDGRMATSDMEGGTFSISSLGGIGGTYFTPIIRAPEVAMLGVCRSSIKAVWNGHEFQPRLILPLSLSWDHRVVDGVLAAKFNLFIKEVLEDLRILNV</sequence>
<dbReference type="InterPro" id="IPR004167">
    <property type="entry name" value="PSBD"/>
</dbReference>
<comment type="similarity">
    <text evidence="2 9">Belongs to the 2-oxoacid dehydrogenase family.</text>
</comment>
<dbReference type="PANTHER" id="PTHR43178">
    <property type="entry name" value="DIHYDROLIPOAMIDE ACETYLTRANSFERASE COMPONENT OF PYRUVATE DEHYDROGENASE COMPLEX"/>
    <property type="match status" value="1"/>
</dbReference>
<evidence type="ECO:0000313" key="14">
    <source>
        <dbReference type="Proteomes" id="UP000198651"/>
    </source>
</evidence>
<dbReference type="InterPro" id="IPR036625">
    <property type="entry name" value="E3-bd_dom_sf"/>
</dbReference>
<dbReference type="SUPFAM" id="SSF51230">
    <property type="entry name" value="Single hybrid motif"/>
    <property type="match status" value="1"/>
</dbReference>
<dbReference type="GO" id="GO:0031405">
    <property type="term" value="F:lipoic acid binding"/>
    <property type="evidence" value="ECO:0007669"/>
    <property type="project" value="TreeGrafter"/>
</dbReference>
<feature type="domain" description="Peripheral subunit-binding (PSBD)" evidence="12">
    <location>
        <begin position="123"/>
        <end position="160"/>
    </location>
</feature>
<evidence type="ECO:0000256" key="1">
    <source>
        <dbReference type="ARBA" id="ARBA00001938"/>
    </source>
</evidence>
<comment type="subunit">
    <text evidence="3">Forms a 24-polypeptide structural core with octahedral symmetry.</text>
</comment>
<dbReference type="Gene3D" id="2.40.50.100">
    <property type="match status" value="1"/>
</dbReference>
<evidence type="ECO:0000256" key="8">
    <source>
        <dbReference type="ARBA" id="ARBA00048370"/>
    </source>
</evidence>
<evidence type="ECO:0000256" key="10">
    <source>
        <dbReference type="SAM" id="MobiDB-lite"/>
    </source>
</evidence>
<gene>
    <name evidence="13" type="primary">aceF</name>
    <name evidence="13" type="ORF">Ark11_0038</name>
</gene>
<dbReference type="Pfam" id="PF00198">
    <property type="entry name" value="2-oxoacid_dh"/>
    <property type="match status" value="1"/>
</dbReference>
<evidence type="ECO:0000256" key="3">
    <source>
        <dbReference type="ARBA" id="ARBA00011484"/>
    </source>
</evidence>
<dbReference type="OrthoDB" id="9805770at2"/>
<proteinExistence type="inferred from homology"/>
<keyword evidence="14" id="KW-1185">Reference proteome</keyword>
<evidence type="ECO:0000259" key="12">
    <source>
        <dbReference type="PROSITE" id="PS51826"/>
    </source>
</evidence>
<reference evidence="14" key="1">
    <citation type="submission" date="2015-11" db="EMBL/GenBank/DDBJ databases">
        <authorList>
            <person name="Seth-Smith H.M.B."/>
        </authorList>
    </citation>
    <scope>NUCLEOTIDE SEQUENCE [LARGE SCALE GENOMIC DNA]</scope>
    <source>
        <strain evidence="14">2013Ark11</strain>
    </source>
</reference>
<dbReference type="PROSITE" id="PS51826">
    <property type="entry name" value="PSBD"/>
    <property type="match status" value="1"/>
</dbReference>
<organism evidence="13 14">
    <name type="scientific">Candidatus Ichthyocystis hellenicum</name>
    <dbReference type="NCBI Taxonomy" id="1561003"/>
    <lineage>
        <taxon>Bacteria</taxon>
        <taxon>Pseudomonadati</taxon>
        <taxon>Pseudomonadota</taxon>
        <taxon>Betaproteobacteria</taxon>
        <taxon>Burkholderiales</taxon>
        <taxon>Candidatus Ichthyocystis</taxon>
    </lineage>
</organism>
<dbReference type="RefSeq" id="WP_092342418.1">
    <property type="nucleotide sequence ID" value="NZ_FLSL01000084.1"/>
</dbReference>
<dbReference type="InterPro" id="IPR000089">
    <property type="entry name" value="Biotin_lipoyl"/>
</dbReference>
<dbReference type="FunFam" id="3.30.559.10:FF:000004">
    <property type="entry name" value="Acetyltransferase component of pyruvate dehydrogenase complex"/>
    <property type="match status" value="1"/>
</dbReference>
<keyword evidence="13" id="KW-0670">Pyruvate</keyword>